<proteinExistence type="predicted"/>
<reference evidence="5 6" key="1">
    <citation type="submission" date="2018-06" db="EMBL/GenBank/DDBJ databases">
        <title>Sphaerisporangium craniellae sp. nov., isolated from a marine sponge in the South China Sea.</title>
        <authorList>
            <person name="Li L."/>
        </authorList>
    </citation>
    <scope>NUCLEOTIDE SEQUENCE [LARGE SCALE GENOMIC DNA]</scope>
    <source>
        <strain evidence="5 6">LHW63015</strain>
    </source>
</reference>
<dbReference type="SUPFAM" id="SSF53756">
    <property type="entry name" value="UDP-Glycosyltransferase/glycogen phosphorylase"/>
    <property type="match status" value="1"/>
</dbReference>
<evidence type="ECO:0000259" key="4">
    <source>
        <dbReference type="Pfam" id="PF13439"/>
    </source>
</evidence>
<dbReference type="Gene3D" id="3.40.50.2000">
    <property type="entry name" value="Glycogen Phosphorylase B"/>
    <property type="match status" value="2"/>
</dbReference>
<comment type="caution">
    <text evidence="5">The sequence shown here is derived from an EMBL/GenBank/DDBJ whole genome shotgun (WGS) entry which is preliminary data.</text>
</comment>
<evidence type="ECO:0000313" key="5">
    <source>
        <dbReference type="EMBL" id="RBQ15239.1"/>
    </source>
</evidence>
<evidence type="ECO:0000256" key="2">
    <source>
        <dbReference type="ARBA" id="ARBA00022679"/>
    </source>
</evidence>
<dbReference type="AlphaFoldDB" id="A0A366LPB0"/>
<protein>
    <submittedName>
        <fullName evidence="5">Glycosyltransferase family 4 protein</fullName>
    </submittedName>
</protein>
<evidence type="ECO:0000259" key="3">
    <source>
        <dbReference type="Pfam" id="PF00534"/>
    </source>
</evidence>
<feature type="domain" description="Glycosyltransferase subfamily 4-like N-terminal" evidence="4">
    <location>
        <begin position="35"/>
        <end position="208"/>
    </location>
</feature>
<dbReference type="PANTHER" id="PTHR45947">
    <property type="entry name" value="SULFOQUINOVOSYL TRANSFERASE SQD2"/>
    <property type="match status" value="1"/>
</dbReference>
<dbReference type="EMBL" id="QMEY01000025">
    <property type="protein sequence ID" value="RBQ15239.1"/>
    <property type="molecule type" value="Genomic_DNA"/>
</dbReference>
<dbReference type="Pfam" id="PF00534">
    <property type="entry name" value="Glycos_transf_1"/>
    <property type="match status" value="1"/>
</dbReference>
<accession>A0A366LPB0</accession>
<dbReference type="PANTHER" id="PTHR45947:SF3">
    <property type="entry name" value="SULFOQUINOVOSYL TRANSFERASE SQD2"/>
    <property type="match status" value="1"/>
</dbReference>
<dbReference type="Pfam" id="PF13439">
    <property type="entry name" value="Glyco_transf_4"/>
    <property type="match status" value="1"/>
</dbReference>
<dbReference type="InterPro" id="IPR050194">
    <property type="entry name" value="Glycosyltransferase_grp1"/>
</dbReference>
<keyword evidence="1" id="KW-0328">Glycosyltransferase</keyword>
<dbReference type="Proteomes" id="UP000253303">
    <property type="component" value="Unassembled WGS sequence"/>
</dbReference>
<keyword evidence="6" id="KW-1185">Reference proteome</keyword>
<dbReference type="OrthoDB" id="9802525at2"/>
<sequence>MNARTAAQSAQPGAGSAPARPLRVLIATDTYPPDVNGTSYFTGRLATGLAERGNEVHIACPSTEGPAARLAVDGTWEHRLRSAPLPVHPTMRVSLPRRLDRLVAELRPDVVHAQGHFVVGRAAIGAARRAGVPVVATNHFMPDNLFQFAHIPAKLRGRVGRIAWRDLNRIFSRADRVTTPTRIAAELLSRQGFSGEVEPVSCGIDLTRFHPFAEPKSWARKSISLPERPTILFVGRLDEEKRLDDLVRALPFVLNATDAQIAFVGRGNRREHLERLAARIGVGDRVRFLGFVPDQAMPQTFAAADVFAMPSIAELQSIATLEAMATGLPVVAADAMALPHLAIPGQNGFLFQPGDVHALGAHLTELLTDDAMRAEMGRASRAIAMTHDHQSSLARFEQIYASVTR</sequence>
<feature type="domain" description="Glycosyl transferase family 1" evidence="3">
    <location>
        <begin position="224"/>
        <end position="381"/>
    </location>
</feature>
<dbReference type="GO" id="GO:1901137">
    <property type="term" value="P:carbohydrate derivative biosynthetic process"/>
    <property type="evidence" value="ECO:0007669"/>
    <property type="project" value="UniProtKB-ARBA"/>
</dbReference>
<dbReference type="GO" id="GO:0016757">
    <property type="term" value="F:glycosyltransferase activity"/>
    <property type="evidence" value="ECO:0007669"/>
    <property type="project" value="UniProtKB-KW"/>
</dbReference>
<dbReference type="InterPro" id="IPR001296">
    <property type="entry name" value="Glyco_trans_1"/>
</dbReference>
<name>A0A366LPB0_9ACTN</name>
<gene>
    <name evidence="5" type="ORF">DP939_37015</name>
</gene>
<organism evidence="5 6">
    <name type="scientific">Spongiactinospora rosea</name>
    <dbReference type="NCBI Taxonomy" id="2248750"/>
    <lineage>
        <taxon>Bacteria</taxon>
        <taxon>Bacillati</taxon>
        <taxon>Actinomycetota</taxon>
        <taxon>Actinomycetes</taxon>
        <taxon>Streptosporangiales</taxon>
        <taxon>Streptosporangiaceae</taxon>
        <taxon>Spongiactinospora</taxon>
    </lineage>
</organism>
<evidence type="ECO:0000313" key="6">
    <source>
        <dbReference type="Proteomes" id="UP000253303"/>
    </source>
</evidence>
<evidence type="ECO:0000256" key="1">
    <source>
        <dbReference type="ARBA" id="ARBA00022676"/>
    </source>
</evidence>
<dbReference type="InterPro" id="IPR028098">
    <property type="entry name" value="Glyco_trans_4-like_N"/>
</dbReference>
<keyword evidence="2 5" id="KW-0808">Transferase</keyword>